<dbReference type="RefSeq" id="WP_043859024.1">
    <property type="nucleotide sequence ID" value="NZ_CP103996.1"/>
</dbReference>
<evidence type="ECO:0000313" key="1">
    <source>
        <dbReference type="EMBL" id="KIU04419.1"/>
    </source>
</evidence>
<dbReference type="EMBL" id="JXBC01000014">
    <property type="protein sequence ID" value="KIU04419.1"/>
    <property type="molecule type" value="Genomic_DNA"/>
</dbReference>
<dbReference type="Proteomes" id="UP000032247">
    <property type="component" value="Unassembled WGS sequence"/>
</dbReference>
<organism evidence="1 2">
    <name type="scientific">Bacillus subtilis</name>
    <dbReference type="NCBI Taxonomy" id="1423"/>
    <lineage>
        <taxon>Bacteria</taxon>
        <taxon>Bacillati</taxon>
        <taxon>Bacillota</taxon>
        <taxon>Bacilli</taxon>
        <taxon>Bacillales</taxon>
        <taxon>Bacillaceae</taxon>
        <taxon>Bacillus</taxon>
    </lineage>
</organism>
<accession>A0A0D1IWQ8</accession>
<proteinExistence type="predicted"/>
<comment type="caution">
    <text evidence="1">The sequence shown here is derived from an EMBL/GenBank/DDBJ whole genome shotgun (WGS) entry which is preliminary data.</text>
</comment>
<sequence>MTLKNKVTKVSIEEITNYTKEEAEKAAQSMKNPVIIPVFVAADSEEGTVDHIFSSNLSDLFMNKEIVGYTELEYHIYKSLRLDLIKGKIEDLQKGKDMLEEWLYKEKISKETMDEMNSRFDSEIEGTLPEYNAKKYLDDIDKLR</sequence>
<dbReference type="PATRIC" id="fig|1423.173.peg.4863"/>
<reference evidence="1 2" key="1">
    <citation type="submission" date="2014-12" db="EMBL/GenBank/DDBJ databases">
        <title>Comparative genome analysis of Bacillus coagulans HM-08, Clostridium butyricum HM-68, Bacillus subtilis HM-66 and Bacillus licheniformis BL-09.</title>
        <authorList>
            <person name="Zhang H."/>
        </authorList>
    </citation>
    <scope>NUCLEOTIDE SEQUENCE [LARGE SCALE GENOMIC DNA]</scope>
    <source>
        <strain evidence="1 2">HM-66</strain>
    </source>
</reference>
<dbReference type="GeneID" id="39574455"/>
<gene>
    <name evidence="1" type="ORF">SC09_contig8orf00055</name>
</gene>
<protein>
    <submittedName>
        <fullName evidence="1">Uncharacterized protein</fullName>
    </submittedName>
</protein>
<name>A0A0D1IWQ8_BACIU</name>
<evidence type="ECO:0000313" key="2">
    <source>
        <dbReference type="Proteomes" id="UP000032247"/>
    </source>
</evidence>
<dbReference type="AlphaFoldDB" id="A0A0D1IWQ8"/>